<keyword evidence="5" id="KW-0547">Nucleotide-binding</keyword>
<keyword evidence="4" id="KW-0997">Cell inner membrane</keyword>
<proteinExistence type="inferred from homology"/>
<evidence type="ECO:0000256" key="2">
    <source>
        <dbReference type="ARBA" id="ARBA00022448"/>
    </source>
</evidence>
<evidence type="ECO:0000259" key="9">
    <source>
        <dbReference type="PROSITE" id="PS50893"/>
    </source>
</evidence>
<keyword evidence="6 10" id="KW-0067">ATP-binding</keyword>
<evidence type="ECO:0000256" key="8">
    <source>
        <dbReference type="ARBA" id="ARBA00023136"/>
    </source>
</evidence>
<dbReference type="SMART" id="SM00382">
    <property type="entry name" value="AAA"/>
    <property type="match status" value="1"/>
</dbReference>
<dbReference type="PANTHER" id="PTHR42781:SF1">
    <property type="entry name" value="THIAMINE IMPORT ATP-BINDING PROTEIN THIQ"/>
    <property type="match status" value="1"/>
</dbReference>
<accession>A0A109J894</accession>
<keyword evidence="7" id="KW-1278">Translocase</keyword>
<dbReference type="PROSITE" id="PS00211">
    <property type="entry name" value="ABC_TRANSPORTER_1"/>
    <property type="match status" value="1"/>
</dbReference>
<dbReference type="Proteomes" id="UP000068164">
    <property type="component" value="Unassembled WGS sequence"/>
</dbReference>
<evidence type="ECO:0000256" key="7">
    <source>
        <dbReference type="ARBA" id="ARBA00022967"/>
    </source>
</evidence>
<dbReference type="PANTHER" id="PTHR42781">
    <property type="entry name" value="SPERMIDINE/PUTRESCINE IMPORT ATP-BINDING PROTEIN POTA"/>
    <property type="match status" value="1"/>
</dbReference>
<dbReference type="InterPro" id="IPR027417">
    <property type="entry name" value="P-loop_NTPase"/>
</dbReference>
<evidence type="ECO:0000256" key="1">
    <source>
        <dbReference type="ARBA" id="ARBA00005417"/>
    </source>
</evidence>
<dbReference type="InterPro" id="IPR050093">
    <property type="entry name" value="ABC_SmlMolc_Importer"/>
</dbReference>
<dbReference type="AlphaFoldDB" id="A0A109J894"/>
<dbReference type="PROSITE" id="PS50893">
    <property type="entry name" value="ABC_TRANSPORTER_2"/>
    <property type="match status" value="1"/>
</dbReference>
<reference evidence="10 11" key="1">
    <citation type="submission" date="2015-11" db="EMBL/GenBank/DDBJ databases">
        <title>Draft Genome Sequence of the Strain BR 10423 (Rhizobium sp.) isolated from nodules of Mimosa pudica.</title>
        <authorList>
            <person name="Barauna A.C."/>
            <person name="Zilli J.E."/>
            <person name="Simoes-Araujo J.L."/>
            <person name="Reis V.M."/>
            <person name="James E.K."/>
            <person name="Reis F.B.Jr."/>
            <person name="Rouws L.F."/>
            <person name="Passos S.R."/>
            <person name="Gois S.R."/>
        </authorList>
    </citation>
    <scope>NUCLEOTIDE SEQUENCE [LARGE SCALE GENOMIC DNA]</scope>
    <source>
        <strain evidence="10 11">BR10423</strain>
    </source>
</reference>
<dbReference type="EMBL" id="LNCD01000123">
    <property type="protein sequence ID" value="KWV44170.1"/>
    <property type="molecule type" value="Genomic_DNA"/>
</dbReference>
<keyword evidence="3" id="KW-1003">Cell membrane</keyword>
<evidence type="ECO:0000313" key="10">
    <source>
        <dbReference type="EMBL" id="KWV44170.1"/>
    </source>
</evidence>
<evidence type="ECO:0000256" key="5">
    <source>
        <dbReference type="ARBA" id="ARBA00022741"/>
    </source>
</evidence>
<feature type="domain" description="ABC transporter" evidence="9">
    <location>
        <begin position="5"/>
        <end position="236"/>
    </location>
</feature>
<comment type="similarity">
    <text evidence="1">Belongs to the ABC transporter superfamily.</text>
</comment>
<keyword evidence="2" id="KW-0813">Transport</keyword>
<gene>
    <name evidence="10" type="ORF">AS026_17500</name>
</gene>
<evidence type="ECO:0000256" key="3">
    <source>
        <dbReference type="ARBA" id="ARBA00022475"/>
    </source>
</evidence>
<dbReference type="OrthoDB" id="9802264at2"/>
<protein>
    <submittedName>
        <fullName evidence="10">Thiamine ABC transporter ATP-binding protein</fullName>
    </submittedName>
</protein>
<keyword evidence="11" id="KW-1185">Reference proteome</keyword>
<organism evidence="10 11">
    <name type="scientific">Rhizobium altiplani</name>
    <dbReference type="NCBI Taxonomy" id="1864509"/>
    <lineage>
        <taxon>Bacteria</taxon>
        <taxon>Pseudomonadati</taxon>
        <taxon>Pseudomonadota</taxon>
        <taxon>Alphaproteobacteria</taxon>
        <taxon>Hyphomicrobiales</taxon>
        <taxon>Rhizobiaceae</taxon>
        <taxon>Rhizobium/Agrobacterium group</taxon>
        <taxon>Rhizobium</taxon>
    </lineage>
</organism>
<dbReference type="InterPro" id="IPR003593">
    <property type="entry name" value="AAA+_ATPase"/>
</dbReference>
<dbReference type="SUPFAM" id="SSF52540">
    <property type="entry name" value="P-loop containing nucleoside triphosphate hydrolases"/>
    <property type="match status" value="1"/>
</dbReference>
<evidence type="ECO:0000256" key="4">
    <source>
        <dbReference type="ARBA" id="ARBA00022519"/>
    </source>
</evidence>
<dbReference type="Gene3D" id="3.40.50.300">
    <property type="entry name" value="P-loop containing nucleotide triphosphate hydrolases"/>
    <property type="match status" value="1"/>
</dbReference>
<dbReference type="InterPro" id="IPR017871">
    <property type="entry name" value="ABC_transporter-like_CS"/>
</dbReference>
<keyword evidence="8" id="KW-0472">Membrane</keyword>
<evidence type="ECO:0000313" key="11">
    <source>
        <dbReference type="Proteomes" id="UP000068164"/>
    </source>
</evidence>
<dbReference type="GO" id="GO:0005524">
    <property type="term" value="F:ATP binding"/>
    <property type="evidence" value="ECO:0007669"/>
    <property type="project" value="UniProtKB-KW"/>
</dbReference>
<dbReference type="RefSeq" id="WP_062373983.1">
    <property type="nucleotide sequence ID" value="NZ_LNCD01000123.1"/>
</dbReference>
<evidence type="ECO:0000256" key="6">
    <source>
        <dbReference type="ARBA" id="ARBA00022840"/>
    </source>
</evidence>
<comment type="caution">
    <text evidence="10">The sequence shown here is derived from an EMBL/GenBank/DDBJ whole genome shotgun (WGS) entry which is preliminary data.</text>
</comment>
<dbReference type="Pfam" id="PF00005">
    <property type="entry name" value="ABC_tran"/>
    <property type="match status" value="1"/>
</dbReference>
<sequence length="238" mass="25730">MVDSKFAIEMQRVGLQLGNQNFQFDCRLPTGAVIAVTGASGAGKSTFLNLLAGFDTALKGRILIAGKDVTEVYPAQRPVSLVFQDNNLFAHLDIFTNIGLGINPSLKLTTANCRTISSSLEKVGLAGFERRMPGTLSGGERQRVAFARALVRNRPVLLLDEPFAALDPGLRNGMAALLLDMHRETGNTVVVVSHDPDEVKRIADFGLFLEDGRIVVAAPIDEFLGRADHPGLTQFLRS</sequence>
<name>A0A109J894_9HYPH</name>
<dbReference type="InterPro" id="IPR003439">
    <property type="entry name" value="ABC_transporter-like_ATP-bd"/>
</dbReference>
<dbReference type="GO" id="GO:0016887">
    <property type="term" value="F:ATP hydrolysis activity"/>
    <property type="evidence" value="ECO:0007669"/>
    <property type="project" value="InterPro"/>
</dbReference>